<evidence type="ECO:0000256" key="4">
    <source>
        <dbReference type="ARBA" id="ARBA00011988"/>
    </source>
</evidence>
<keyword evidence="17" id="KW-1185">Reference proteome</keyword>
<comment type="caution">
    <text evidence="16">The sequence shown here is derived from an EMBL/GenBank/DDBJ whole genome shotgun (WGS) entry which is preliminary data.</text>
</comment>
<gene>
    <name evidence="15" type="primary">kdkA</name>
    <name evidence="16" type="ORF">J5V48_07940</name>
</gene>
<keyword evidence="8 15" id="KW-0547">Nucleotide-binding</keyword>
<evidence type="ECO:0000256" key="11">
    <source>
        <dbReference type="ARBA" id="ARBA00022985"/>
    </source>
</evidence>
<keyword evidence="9 15" id="KW-0418">Kinase</keyword>
<evidence type="ECO:0000313" key="17">
    <source>
        <dbReference type="Proteomes" id="UP000731465"/>
    </source>
</evidence>
<dbReference type="EMBL" id="JAGFNY010000031">
    <property type="protein sequence ID" value="MBW7570822.1"/>
    <property type="molecule type" value="Genomic_DNA"/>
</dbReference>
<sequence length="239" mass="27957">MSEELLSLGNIKYLINSDFLSEFNLSEIEALFDRTSIERQKNVEKASGRGQTLLFSAKDKNLVLRQYRRGGIFGKFVKNTFYAFDSFQHRAFDEFRMLSKMIDMGLPVPTPAVAREIKTTFGIKQDIVIQRLSGYKDLSYLIKERSLTDEELVSIGKTIKRFFDNNILHTDLNIRNILLNEDSSVYIIDFDKCFIKPMKKEDKEKIVNRLLRSFIKEKTKKSAYFEEEKFELLKKEALS</sequence>
<dbReference type="Gene3D" id="1.10.510.10">
    <property type="entry name" value="Transferase(Phosphotransferase) domain 1"/>
    <property type="match status" value="1"/>
</dbReference>
<keyword evidence="6 15" id="KW-0997">Cell inner membrane</keyword>
<comment type="catalytic activity">
    <reaction evidence="14 15">
        <text>an alpha-Kdo-(2-&gt;6)-lipid IVA + ATP = a 4-O-phospho-alpha-Kdo-(2-&gt;6)-lipid IVA + ADP + H(+)</text>
        <dbReference type="Rhea" id="RHEA:74271"/>
        <dbReference type="ChEBI" id="CHEBI:15378"/>
        <dbReference type="ChEBI" id="CHEBI:30616"/>
        <dbReference type="ChEBI" id="CHEBI:176428"/>
        <dbReference type="ChEBI" id="CHEBI:193140"/>
        <dbReference type="ChEBI" id="CHEBI:456216"/>
        <dbReference type="EC" id="2.7.1.166"/>
    </reaction>
</comment>
<evidence type="ECO:0000256" key="3">
    <source>
        <dbReference type="ARBA" id="ARBA00010327"/>
    </source>
</evidence>
<evidence type="ECO:0000256" key="13">
    <source>
        <dbReference type="ARBA" id="ARBA00029511"/>
    </source>
</evidence>
<protein>
    <recommendedName>
        <fullName evidence="13 15">3-deoxy-D-manno-octulosonic acid kinase</fullName>
        <shortName evidence="15">Kdo kinase</shortName>
        <ecNumber evidence="4 15">2.7.1.166</ecNumber>
    </recommendedName>
</protein>
<comment type="similarity">
    <text evidence="3 15">Belongs to the protein kinase superfamily. KdkA/RfaP family.</text>
</comment>
<keyword evidence="7 15" id="KW-0808">Transferase</keyword>
<dbReference type="NCBIfam" id="NF002475">
    <property type="entry name" value="PRK01723.1"/>
    <property type="match status" value="1"/>
</dbReference>
<evidence type="ECO:0000256" key="15">
    <source>
        <dbReference type="HAMAP-Rule" id="MF_00521"/>
    </source>
</evidence>
<comment type="subcellular location">
    <subcellularLocation>
        <location evidence="1 15">Cell inner membrane</location>
        <topology evidence="1 15">Peripheral membrane protein</topology>
        <orientation evidence="1 15">Cytoplasmic side</orientation>
    </subcellularLocation>
</comment>
<evidence type="ECO:0000256" key="5">
    <source>
        <dbReference type="ARBA" id="ARBA00022475"/>
    </source>
</evidence>
<dbReference type="HAMAP" id="MF_00521">
    <property type="entry name" value="KDO_kinase"/>
    <property type="match status" value="1"/>
</dbReference>
<dbReference type="RefSeq" id="WP_219938047.1">
    <property type="nucleotide sequence ID" value="NZ_JAGFNY010000031.1"/>
</dbReference>
<evidence type="ECO:0000256" key="14">
    <source>
        <dbReference type="ARBA" id="ARBA00034417"/>
    </source>
</evidence>
<dbReference type="SUPFAM" id="SSF56112">
    <property type="entry name" value="Protein kinase-like (PK-like)"/>
    <property type="match status" value="1"/>
</dbReference>
<comment type="function">
    <text evidence="15">Catalyzes the ATP-dependent phosphorylation of the 3-deoxy-D-manno-octulosonic acid (Kdo) residue in Kdo-lipid IV(A) at the 4-OH position.</text>
</comment>
<evidence type="ECO:0000256" key="6">
    <source>
        <dbReference type="ARBA" id="ARBA00022519"/>
    </source>
</evidence>
<dbReference type="Pfam" id="PF06293">
    <property type="entry name" value="Kdo"/>
    <property type="match status" value="1"/>
</dbReference>
<keyword evidence="10 15" id="KW-0067">ATP-binding</keyword>
<evidence type="ECO:0000256" key="2">
    <source>
        <dbReference type="ARBA" id="ARBA00004713"/>
    </source>
</evidence>
<dbReference type="GO" id="GO:0016301">
    <property type="term" value="F:kinase activity"/>
    <property type="evidence" value="ECO:0007669"/>
    <property type="project" value="UniProtKB-KW"/>
</dbReference>
<organism evidence="16 17">
    <name type="scientific">Succinivibrio faecicola</name>
    <dbReference type="NCBI Taxonomy" id="2820300"/>
    <lineage>
        <taxon>Bacteria</taxon>
        <taxon>Pseudomonadati</taxon>
        <taxon>Pseudomonadota</taxon>
        <taxon>Gammaproteobacteria</taxon>
        <taxon>Aeromonadales</taxon>
        <taxon>Succinivibrionaceae</taxon>
        <taxon>Succinivibrio</taxon>
    </lineage>
</organism>
<keyword evidence="5 15" id="KW-1003">Cell membrane</keyword>
<keyword evidence="11 15" id="KW-0448">Lipopolysaccharide biosynthesis</keyword>
<evidence type="ECO:0000256" key="8">
    <source>
        <dbReference type="ARBA" id="ARBA00022741"/>
    </source>
</evidence>
<evidence type="ECO:0000256" key="12">
    <source>
        <dbReference type="ARBA" id="ARBA00023136"/>
    </source>
</evidence>
<keyword evidence="12 15" id="KW-0472">Membrane</keyword>
<evidence type="ECO:0000313" key="16">
    <source>
        <dbReference type="EMBL" id="MBW7570822.1"/>
    </source>
</evidence>
<proteinExistence type="inferred from homology"/>
<dbReference type="InterPro" id="IPR011009">
    <property type="entry name" value="Kinase-like_dom_sf"/>
</dbReference>
<evidence type="ECO:0000256" key="7">
    <source>
        <dbReference type="ARBA" id="ARBA00022679"/>
    </source>
</evidence>
<name>A0ABS7DHP8_9GAMM</name>
<evidence type="ECO:0000256" key="10">
    <source>
        <dbReference type="ARBA" id="ARBA00022840"/>
    </source>
</evidence>
<feature type="active site" evidence="15">
    <location>
        <position position="171"/>
    </location>
</feature>
<dbReference type="EC" id="2.7.1.166" evidence="4 15"/>
<evidence type="ECO:0000256" key="1">
    <source>
        <dbReference type="ARBA" id="ARBA00004515"/>
    </source>
</evidence>
<dbReference type="Proteomes" id="UP000731465">
    <property type="component" value="Unassembled WGS sequence"/>
</dbReference>
<reference evidence="16 17" key="1">
    <citation type="submission" date="2021-03" db="EMBL/GenBank/DDBJ databases">
        <title>Succinivibrio sp. nov. isolated from feces of cow.</title>
        <authorList>
            <person name="Choi J.-Y."/>
        </authorList>
    </citation>
    <scope>NUCLEOTIDE SEQUENCE [LARGE SCALE GENOMIC DNA]</scope>
    <source>
        <strain evidence="16 17">AGMB01872</strain>
    </source>
</reference>
<accession>A0ABS7DHP8</accession>
<evidence type="ECO:0000256" key="9">
    <source>
        <dbReference type="ARBA" id="ARBA00022777"/>
    </source>
</evidence>
<dbReference type="InterPro" id="IPR022826">
    <property type="entry name" value="KDO_kinase"/>
</dbReference>
<comment type="pathway">
    <text evidence="2 15">Bacterial outer membrane biogenesis; LPS core biosynthesis.</text>
</comment>